<evidence type="ECO:0000256" key="1">
    <source>
        <dbReference type="ARBA" id="ARBA00000085"/>
    </source>
</evidence>
<evidence type="ECO:0000259" key="7">
    <source>
        <dbReference type="PROSITE" id="PS50112"/>
    </source>
</evidence>
<protein>
    <recommendedName>
        <fullName evidence="2">histidine kinase</fullName>
        <ecNumber evidence="2">2.7.13.3</ecNumber>
    </recommendedName>
</protein>
<dbReference type="Pfam" id="PF13426">
    <property type="entry name" value="PAS_9"/>
    <property type="match status" value="2"/>
</dbReference>
<dbReference type="PANTHER" id="PTHR43304">
    <property type="entry name" value="PHYTOCHROME-LIKE PROTEIN CPH1"/>
    <property type="match status" value="1"/>
</dbReference>
<dbReference type="SMART" id="SM00387">
    <property type="entry name" value="HATPase_c"/>
    <property type="match status" value="1"/>
</dbReference>
<dbReference type="Pfam" id="PF13188">
    <property type="entry name" value="PAS_8"/>
    <property type="match status" value="1"/>
</dbReference>
<evidence type="ECO:0000256" key="2">
    <source>
        <dbReference type="ARBA" id="ARBA00012438"/>
    </source>
</evidence>
<keyword evidence="4 9" id="KW-0808">Transferase</keyword>
<evidence type="ECO:0000256" key="5">
    <source>
        <dbReference type="ARBA" id="ARBA00022777"/>
    </source>
</evidence>
<dbReference type="SUPFAM" id="SSF55874">
    <property type="entry name" value="ATPase domain of HSP90 chaperone/DNA topoisomerase II/histidine kinase"/>
    <property type="match status" value="1"/>
</dbReference>
<comment type="catalytic activity">
    <reaction evidence="1">
        <text>ATP + protein L-histidine = ADP + protein N-phospho-L-histidine.</text>
        <dbReference type="EC" id="2.7.13.3"/>
    </reaction>
</comment>
<feature type="domain" description="Histidine kinase" evidence="6">
    <location>
        <begin position="398"/>
        <end position="606"/>
    </location>
</feature>
<name>A0A4D6GUC3_HALS9</name>
<dbReference type="SUPFAM" id="SSF55785">
    <property type="entry name" value="PYP-like sensor domain (PAS domain)"/>
    <property type="match status" value="3"/>
</dbReference>
<keyword evidence="3" id="KW-0597">Phosphoprotein</keyword>
<reference evidence="9 10" key="1">
    <citation type="journal article" date="2019" name="Microbiol. Resour. Announc.">
        <title>The Genome Sequence of the Halobacterium salinarum Type Strain Is Closely Related to That of Laboratory Strains NRC-1 and R1.</title>
        <authorList>
            <person name="Pfeiffer F."/>
            <person name="Marchfelder A."/>
            <person name="Habermann B."/>
            <person name="Dyall-Smith M.L."/>
        </authorList>
    </citation>
    <scope>NUCLEOTIDE SEQUENCE [LARGE SCALE GENOMIC DNA]</scope>
    <source>
        <strain evidence="10">ATCC 33171 / DSM 3754 / JCM 8978 / NBRC 102687 / NCIMB 764 / 91-R6</strain>
    </source>
</reference>
<dbReference type="InterPro" id="IPR035965">
    <property type="entry name" value="PAS-like_dom_sf"/>
</dbReference>
<dbReference type="InterPro" id="IPR036890">
    <property type="entry name" value="HATPase_C_sf"/>
</dbReference>
<dbReference type="Proteomes" id="UP000296216">
    <property type="component" value="Chromosome"/>
</dbReference>
<dbReference type="SMART" id="SM00091">
    <property type="entry name" value="PAS"/>
    <property type="match status" value="3"/>
</dbReference>
<dbReference type="CDD" id="cd00082">
    <property type="entry name" value="HisKA"/>
    <property type="match status" value="1"/>
</dbReference>
<dbReference type="InterPro" id="IPR000700">
    <property type="entry name" value="PAS-assoc_C"/>
</dbReference>
<dbReference type="AlphaFoldDB" id="A0A4D6GUC3"/>
<dbReference type="CDD" id="cd00130">
    <property type="entry name" value="PAS"/>
    <property type="match status" value="1"/>
</dbReference>
<dbReference type="InterPro" id="IPR003661">
    <property type="entry name" value="HisK_dim/P_dom"/>
</dbReference>
<evidence type="ECO:0000259" key="6">
    <source>
        <dbReference type="PROSITE" id="PS50109"/>
    </source>
</evidence>
<dbReference type="InterPro" id="IPR003594">
    <property type="entry name" value="HATPase_dom"/>
</dbReference>
<dbReference type="SMART" id="SM00086">
    <property type="entry name" value="PAC"/>
    <property type="match status" value="2"/>
</dbReference>
<dbReference type="Gene3D" id="3.30.450.20">
    <property type="entry name" value="PAS domain"/>
    <property type="match status" value="3"/>
</dbReference>
<dbReference type="PRINTS" id="PR00344">
    <property type="entry name" value="BCTRLSENSOR"/>
</dbReference>
<dbReference type="InterPro" id="IPR005467">
    <property type="entry name" value="His_kinase_dom"/>
</dbReference>
<dbReference type="PROSITE" id="PS50109">
    <property type="entry name" value="HIS_KIN"/>
    <property type="match status" value="1"/>
</dbReference>
<feature type="domain" description="PAS" evidence="7">
    <location>
        <begin position="265"/>
        <end position="310"/>
    </location>
</feature>
<organism evidence="9 10">
    <name type="scientific">Halobacterium salinarum (strain ATCC 33171 / DSM 3754 / JCM 8978 / NBRC 102687 / NCIMB 764 / 91-R6)</name>
    <dbReference type="NCBI Taxonomy" id="2597657"/>
    <lineage>
        <taxon>Archaea</taxon>
        <taxon>Methanobacteriati</taxon>
        <taxon>Methanobacteriota</taxon>
        <taxon>Stenosarchaea group</taxon>
        <taxon>Halobacteria</taxon>
        <taxon>Halobacteriales</taxon>
        <taxon>Halobacteriaceae</taxon>
        <taxon>Halobacterium</taxon>
    </lineage>
</organism>
<dbReference type="InterPro" id="IPR001610">
    <property type="entry name" value="PAC"/>
</dbReference>
<dbReference type="InterPro" id="IPR004358">
    <property type="entry name" value="Sig_transdc_His_kin-like_C"/>
</dbReference>
<dbReference type="EC" id="2.7.13.3" evidence="2"/>
<dbReference type="Gene3D" id="3.30.565.10">
    <property type="entry name" value="Histidine kinase-like ATPase, C-terminal domain"/>
    <property type="match status" value="1"/>
</dbReference>
<evidence type="ECO:0000256" key="3">
    <source>
        <dbReference type="ARBA" id="ARBA00022553"/>
    </source>
</evidence>
<evidence type="ECO:0000313" key="10">
    <source>
        <dbReference type="Proteomes" id="UP000296216"/>
    </source>
</evidence>
<dbReference type="InterPro" id="IPR052162">
    <property type="entry name" value="Sensor_kinase/Photoreceptor"/>
</dbReference>
<proteinExistence type="predicted"/>
<evidence type="ECO:0000256" key="4">
    <source>
        <dbReference type="ARBA" id="ARBA00022679"/>
    </source>
</evidence>
<dbReference type="InterPro" id="IPR000014">
    <property type="entry name" value="PAS"/>
</dbReference>
<dbReference type="PROSITE" id="PS50112">
    <property type="entry name" value="PAS"/>
    <property type="match status" value="1"/>
</dbReference>
<dbReference type="Pfam" id="PF02518">
    <property type="entry name" value="HATPase_c"/>
    <property type="match status" value="1"/>
</dbReference>
<feature type="domain" description="PAC" evidence="8">
    <location>
        <begin position="214"/>
        <end position="264"/>
    </location>
</feature>
<dbReference type="GO" id="GO:0000155">
    <property type="term" value="F:phosphorelay sensor kinase activity"/>
    <property type="evidence" value="ECO:0007669"/>
    <property type="project" value="InterPro"/>
</dbReference>
<dbReference type="NCBIfam" id="TIGR00229">
    <property type="entry name" value="sensory_box"/>
    <property type="match status" value="1"/>
</dbReference>
<evidence type="ECO:0000259" key="8">
    <source>
        <dbReference type="PROSITE" id="PS50113"/>
    </source>
</evidence>
<dbReference type="PROSITE" id="PS50113">
    <property type="entry name" value="PAC"/>
    <property type="match status" value="1"/>
</dbReference>
<evidence type="ECO:0000313" key="9">
    <source>
        <dbReference type="EMBL" id="QCC45151.1"/>
    </source>
</evidence>
<dbReference type="EMBL" id="CP038631">
    <property type="protein sequence ID" value="QCC45151.1"/>
    <property type="molecule type" value="Genomic_DNA"/>
</dbReference>
<dbReference type="FunFam" id="3.30.450.20:FF:000303">
    <property type="entry name" value="Sensory transduction histidine kinase"/>
    <property type="match status" value="1"/>
</dbReference>
<sequence length="606" mass="65067">MTPDLHSRTRHSCPARCPPMTHTPPHSYADVLAAVTDPVVVVQHGTVTFANPAFSELTGVADPVGAPIRSFAPQDTASDLDRFCDAVAAGNATRTHARVVLAGADTDRRLVTVDATRLNAAHQDAPATALVVVAAPESGMEWAHHERILDALPVGSFRTRLGDGVLLGVNDELVAFADAPSKAALRGRPATEFYATPAAREEIVATLRADGVVTETELELETLAGNTVWGTLTAVTVTHDGTTVVDGAIRDVTERRQLETELRQRARRFRRMFKHHSAPMLLIDPDSGGIQNANDAAAAFYGYSVSELTGMTVSDLNTLPNGALDTHRGQAEEGDRNHFVFEHELADGERRTVEIHSSPIELDTDTVLFSIVVDVTERADYEARLETQRDNLDVLNQVLRHDIRNDLQLVLAYADMLAGELDGEHADYIERVLESADHAVELTKTARDIADVMLTDPDADHVMSLRATLKAELAEVRSSFPSAAVTVDGSIPDVTVHGNNMLDSVFRNLLKNAIQHNDQDSPEVTVSADCTDDNTATIHVADNGPGVPDAQKDAIFGKGETGLDSDGTGMGLYLVDTLVDSVGGRVTVSDNDPTGAVFSVTLRTGP</sequence>
<gene>
    <name evidence="9" type="ORF">HBSAL_07500</name>
</gene>
<dbReference type="PANTHER" id="PTHR43304:SF1">
    <property type="entry name" value="PAC DOMAIN-CONTAINING PROTEIN"/>
    <property type="match status" value="1"/>
</dbReference>
<dbReference type="Pfam" id="PF00512">
    <property type="entry name" value="HisKA"/>
    <property type="match status" value="1"/>
</dbReference>
<keyword evidence="5 9" id="KW-0418">Kinase</keyword>
<dbReference type="SMART" id="SM00388">
    <property type="entry name" value="HisKA"/>
    <property type="match status" value="1"/>
</dbReference>
<accession>A0A4D6GUC3</accession>